<reference evidence="1" key="1">
    <citation type="submission" date="2024-02" db="EMBL/GenBank/DDBJ databases">
        <title>Bacteria isolated from the canopy kelp, Nereocystis luetkeana.</title>
        <authorList>
            <person name="Pfister C.A."/>
            <person name="Younker I.T."/>
            <person name="Light S.H."/>
        </authorList>
    </citation>
    <scope>NUCLEOTIDE SEQUENCE</scope>
    <source>
        <strain evidence="1">TN.2.01</strain>
    </source>
</reference>
<feature type="non-terminal residue" evidence="1">
    <location>
        <position position="71"/>
    </location>
</feature>
<organism evidence="1 2">
    <name type="scientific">Pseudoalteromonas undina</name>
    <dbReference type="NCBI Taxonomy" id="43660"/>
    <lineage>
        <taxon>Bacteria</taxon>
        <taxon>Pseudomonadati</taxon>
        <taxon>Pseudomonadota</taxon>
        <taxon>Gammaproteobacteria</taxon>
        <taxon>Alteromonadales</taxon>
        <taxon>Pseudoalteromonadaceae</taxon>
        <taxon>Pseudoalteromonas</taxon>
    </lineage>
</organism>
<dbReference type="Proteomes" id="UP001374952">
    <property type="component" value="Unassembled WGS sequence"/>
</dbReference>
<keyword evidence="2" id="KW-1185">Reference proteome</keyword>
<sequence length="71" mass="7761">SIRNIIVDELSKDYITAFRLDASSNWHILSRGIFANIFEHIVGFFTPARSTGILAIAAFGVLKLGAQPPTT</sequence>
<name>A0ACC6R9Y1_9GAMM</name>
<feature type="non-terminal residue" evidence="1">
    <location>
        <position position="1"/>
    </location>
</feature>
<evidence type="ECO:0000313" key="1">
    <source>
        <dbReference type="EMBL" id="MEL0606609.1"/>
    </source>
</evidence>
<evidence type="ECO:0000313" key="2">
    <source>
        <dbReference type="Proteomes" id="UP001374952"/>
    </source>
</evidence>
<comment type="caution">
    <text evidence="1">The sequence shown here is derived from an EMBL/GenBank/DDBJ whole genome shotgun (WGS) entry which is preliminary data.</text>
</comment>
<protein>
    <submittedName>
        <fullName evidence="1">Peptide ABC transporter permease</fullName>
    </submittedName>
</protein>
<accession>A0ACC6R9Y1</accession>
<proteinExistence type="predicted"/>
<dbReference type="EMBL" id="JBAKAX010000286">
    <property type="protein sequence ID" value="MEL0606609.1"/>
    <property type="molecule type" value="Genomic_DNA"/>
</dbReference>
<gene>
    <name evidence="1" type="ORF">V6250_21020</name>
</gene>